<dbReference type="Gene3D" id="1.20.200.10">
    <property type="entry name" value="Fumarase/aspartase (Central domain)"/>
    <property type="match status" value="1"/>
</dbReference>
<dbReference type="SUPFAM" id="SSF48557">
    <property type="entry name" value="L-aspartase-like"/>
    <property type="match status" value="1"/>
</dbReference>
<dbReference type="FunFam" id="1.10.275.10:FF:000005">
    <property type="entry name" value="Histidine ammonia-lyase"/>
    <property type="match status" value="1"/>
</dbReference>
<protein>
    <recommendedName>
        <fullName evidence="3">tyrosine ammonia-lyase</fullName>
        <ecNumber evidence="3">4.3.1.23</ecNumber>
    </recommendedName>
</protein>
<evidence type="ECO:0000256" key="1">
    <source>
        <dbReference type="ARBA" id="ARBA00023239"/>
    </source>
</evidence>
<dbReference type="Pfam" id="PF00221">
    <property type="entry name" value="Lyase_aromatic"/>
    <property type="match status" value="1"/>
</dbReference>
<dbReference type="GO" id="GO:0044550">
    <property type="term" value="P:secondary metabolite biosynthetic process"/>
    <property type="evidence" value="ECO:0007669"/>
    <property type="project" value="UniProtKB-ARBA"/>
</dbReference>
<reference evidence="5" key="1">
    <citation type="submission" date="2017-04" db="EMBL/GenBank/DDBJ databases">
        <authorList>
            <person name="Varghese N."/>
            <person name="Submissions S."/>
        </authorList>
    </citation>
    <scope>NUCLEOTIDE SEQUENCE [LARGE SCALE GENOMIC DNA]</scope>
    <source>
        <strain evidence="5">LMG 29540</strain>
    </source>
</reference>
<evidence type="ECO:0000313" key="5">
    <source>
        <dbReference type="Proteomes" id="UP000193228"/>
    </source>
</evidence>
<accession>A0A1X7IQB9</accession>
<organism evidence="4 5">
    <name type="scientific">Paraburkholderia susongensis</name>
    <dbReference type="NCBI Taxonomy" id="1515439"/>
    <lineage>
        <taxon>Bacteria</taxon>
        <taxon>Pseudomonadati</taxon>
        <taxon>Pseudomonadota</taxon>
        <taxon>Betaproteobacteria</taxon>
        <taxon>Burkholderiales</taxon>
        <taxon>Burkholderiaceae</taxon>
        <taxon>Paraburkholderia</taxon>
    </lineage>
</organism>
<dbReference type="GO" id="GO:0052883">
    <property type="term" value="F:tyrosine ammonia-lyase activity"/>
    <property type="evidence" value="ECO:0007669"/>
    <property type="project" value="UniProtKB-EC"/>
</dbReference>
<dbReference type="EMBL" id="FXAT01000001">
    <property type="protein sequence ID" value="SMG16922.1"/>
    <property type="molecule type" value="Genomic_DNA"/>
</dbReference>
<dbReference type="PANTHER" id="PTHR10362">
    <property type="entry name" value="HISTIDINE AMMONIA-LYASE"/>
    <property type="match status" value="1"/>
</dbReference>
<dbReference type="CDD" id="cd00332">
    <property type="entry name" value="PAL-HAL"/>
    <property type="match status" value="1"/>
</dbReference>
<dbReference type="RefSeq" id="WP_085481025.1">
    <property type="nucleotide sequence ID" value="NZ_FXAT01000001.1"/>
</dbReference>
<dbReference type="InterPro" id="IPR024083">
    <property type="entry name" value="Fumarase/histidase_N"/>
</dbReference>
<gene>
    <name evidence="4" type="ORF">SAMN06265784_101916</name>
</gene>
<dbReference type="AlphaFoldDB" id="A0A1X7IQB9"/>
<proteinExistence type="predicted"/>
<comment type="catalytic activity">
    <reaction evidence="2">
        <text>L-tyrosine = (E)-4-coumarate + NH4(+)</text>
        <dbReference type="Rhea" id="RHEA:24906"/>
        <dbReference type="ChEBI" id="CHEBI:12876"/>
        <dbReference type="ChEBI" id="CHEBI:28938"/>
        <dbReference type="ChEBI" id="CHEBI:58315"/>
        <dbReference type="EC" id="4.3.1.23"/>
    </reaction>
</comment>
<dbReference type="STRING" id="1515439.SAMN06265784_101916"/>
<evidence type="ECO:0000256" key="2">
    <source>
        <dbReference type="ARBA" id="ARBA00052500"/>
    </source>
</evidence>
<dbReference type="EC" id="4.3.1.23" evidence="3"/>
<keyword evidence="1 4" id="KW-0456">Lyase</keyword>
<keyword evidence="5" id="KW-1185">Reference proteome</keyword>
<dbReference type="InterPro" id="IPR022313">
    <property type="entry name" value="Phe/His_NH3-lyase_AS"/>
</dbReference>
<evidence type="ECO:0000313" key="4">
    <source>
        <dbReference type="EMBL" id="SMG16922.1"/>
    </source>
</evidence>
<sequence length="550" mass="58668">MAEHDLSTRTVFEARADMNTGADADTRANAAAIVIGGRRLTIEEVVAIAQHRAPVALSDDAAWRARIERGADFLRRHLAAGATVYGVNTGYGDACVVGVPAELVEALPLQLTRYHGCGMGAYLDDAQALAVIAARLNSLAYGFSGVRPVLLERLADLINHRVLPRIPAEGSVGASGDLTPLSYVAAALVGERNVMFDGALRDARDVWAELGVAPLALGPKEGLALMNGTAVMTGLACLAFARADHLTRLTTRLTALSTVALDGRAAHFDATLFEVKPHAGQAEAAAWIRSDLAGRDDTPGHRLQDRYSIRCAPHVIGVARDALTWVRRDVENELNSANDNPLIDPDNERVLHGGNFYGGHIAFAMDALKVAVANLADLMDRQLALLVDVNFNNGLPRNLSGAAPARAAINHGFKAVQISSSAWTAEALKHTMPASVFSRSTEAHNQDKVSMGTIAARDCLRVLELTEQVAAAHTLATVQAVRLRLRIDAATPVPAPLHAFIDEVSASSPFVDEDRALEGELRALTARIGACDLHGGYRTTSDQYRKGWNA</sequence>
<dbReference type="FunFam" id="1.20.200.10:FF:000012">
    <property type="entry name" value="Tyrosine ammonia-lyase"/>
    <property type="match status" value="1"/>
</dbReference>
<dbReference type="Proteomes" id="UP000193228">
    <property type="component" value="Unassembled WGS sequence"/>
</dbReference>
<dbReference type="Gene3D" id="1.10.275.10">
    <property type="entry name" value="Fumarase/aspartase (N-terminal domain)"/>
    <property type="match status" value="1"/>
</dbReference>
<dbReference type="InterPro" id="IPR008948">
    <property type="entry name" value="L-Aspartase-like"/>
</dbReference>
<evidence type="ECO:0000256" key="3">
    <source>
        <dbReference type="ARBA" id="ARBA00066365"/>
    </source>
</evidence>
<name>A0A1X7IQB9_9BURK</name>
<dbReference type="OrthoDB" id="9806955at2"/>
<dbReference type="PROSITE" id="PS00488">
    <property type="entry name" value="PAL_HISTIDASE"/>
    <property type="match status" value="1"/>
</dbReference>
<dbReference type="InterPro" id="IPR001106">
    <property type="entry name" value="Aromatic_Lyase"/>
</dbReference>